<evidence type="ECO:0000256" key="2">
    <source>
        <dbReference type="PROSITE-ProRule" id="PRU00042"/>
    </source>
</evidence>
<proteinExistence type="predicted"/>
<evidence type="ECO:0000313" key="6">
    <source>
        <dbReference type="Proteomes" id="UP000782241"/>
    </source>
</evidence>
<dbReference type="CDD" id="cd12148">
    <property type="entry name" value="fungal_TF_MHR"/>
    <property type="match status" value="1"/>
</dbReference>
<name>A0A9P7GX89_9HYPO</name>
<dbReference type="GO" id="GO:0003677">
    <property type="term" value="F:DNA binding"/>
    <property type="evidence" value="ECO:0007669"/>
    <property type="project" value="InterPro"/>
</dbReference>
<feature type="region of interest" description="Disordered" evidence="3">
    <location>
        <begin position="561"/>
        <end position="580"/>
    </location>
</feature>
<evidence type="ECO:0000259" key="4">
    <source>
        <dbReference type="PROSITE" id="PS50157"/>
    </source>
</evidence>
<keyword evidence="2" id="KW-0862">Zinc</keyword>
<dbReference type="Gene3D" id="3.90.1300.10">
    <property type="entry name" value="Amidase signature (AS) domain"/>
    <property type="match status" value="1"/>
</dbReference>
<feature type="compositionally biased region" description="Polar residues" evidence="3">
    <location>
        <begin position="690"/>
        <end position="699"/>
    </location>
</feature>
<keyword evidence="2" id="KW-0863">Zinc-finger</keyword>
<reference evidence="5" key="1">
    <citation type="submission" date="2021-04" db="EMBL/GenBank/DDBJ databases">
        <title>Draft genome of Fusarium avenaceum strain F156N33, isolated from an atmospheric sample in Virginia.</title>
        <authorList>
            <person name="Yang S."/>
            <person name="Vinatzer B.A."/>
            <person name="Coleman J."/>
        </authorList>
    </citation>
    <scope>NUCLEOTIDE SEQUENCE</scope>
    <source>
        <strain evidence="5">F156N33</strain>
    </source>
</reference>
<dbReference type="InterPro" id="IPR013087">
    <property type="entry name" value="Znf_C2H2_type"/>
</dbReference>
<dbReference type="PANTHER" id="PTHR11895:SF170">
    <property type="entry name" value="AMIDASE"/>
    <property type="match status" value="1"/>
</dbReference>
<feature type="region of interest" description="Disordered" evidence="3">
    <location>
        <begin position="689"/>
        <end position="742"/>
    </location>
</feature>
<keyword evidence="6" id="KW-1185">Reference proteome</keyword>
<dbReference type="PANTHER" id="PTHR11895">
    <property type="entry name" value="TRANSAMIDASE"/>
    <property type="match status" value="1"/>
</dbReference>
<feature type="compositionally biased region" description="Basic and acidic residues" evidence="3">
    <location>
        <begin position="728"/>
        <end position="742"/>
    </location>
</feature>
<feature type="compositionally biased region" description="Polar residues" evidence="3">
    <location>
        <begin position="706"/>
        <end position="727"/>
    </location>
</feature>
<keyword evidence="1" id="KW-0539">Nucleus</keyword>
<evidence type="ECO:0000313" key="5">
    <source>
        <dbReference type="EMBL" id="KAG5657829.1"/>
    </source>
</evidence>
<dbReference type="Proteomes" id="UP000782241">
    <property type="component" value="Unassembled WGS sequence"/>
</dbReference>
<dbReference type="GO" id="GO:0008270">
    <property type="term" value="F:zinc ion binding"/>
    <property type="evidence" value="ECO:0007669"/>
    <property type="project" value="UniProtKB-KW"/>
</dbReference>
<protein>
    <recommendedName>
        <fullName evidence="4">C2H2-type domain-containing protein</fullName>
    </recommendedName>
</protein>
<dbReference type="EMBL" id="JAGPUO010000016">
    <property type="protein sequence ID" value="KAG5657829.1"/>
    <property type="molecule type" value="Genomic_DNA"/>
</dbReference>
<dbReference type="Pfam" id="PF01425">
    <property type="entry name" value="Amidase"/>
    <property type="match status" value="1"/>
</dbReference>
<gene>
    <name evidence="5" type="ORF">KAF25_007862</name>
</gene>
<dbReference type="Pfam" id="PF04082">
    <property type="entry name" value="Fungal_trans"/>
    <property type="match status" value="1"/>
</dbReference>
<accession>A0A9P7GX89</accession>
<comment type="caution">
    <text evidence="5">The sequence shown here is derived from an EMBL/GenBank/DDBJ whole genome shotgun (WGS) entry which is preliminary data.</text>
</comment>
<dbReference type="InterPro" id="IPR007219">
    <property type="entry name" value="XnlR_reg_dom"/>
</dbReference>
<dbReference type="GO" id="GO:0006351">
    <property type="term" value="P:DNA-templated transcription"/>
    <property type="evidence" value="ECO:0007669"/>
    <property type="project" value="InterPro"/>
</dbReference>
<keyword evidence="2" id="KW-0479">Metal-binding</keyword>
<dbReference type="InterPro" id="IPR036928">
    <property type="entry name" value="AS_sf"/>
</dbReference>
<evidence type="ECO:0000256" key="3">
    <source>
        <dbReference type="SAM" id="MobiDB-lite"/>
    </source>
</evidence>
<dbReference type="SUPFAM" id="SSF75304">
    <property type="entry name" value="Amidase signature (AS) enzymes"/>
    <property type="match status" value="1"/>
</dbReference>
<feature type="domain" description="C2H2-type" evidence="4">
    <location>
        <begin position="587"/>
        <end position="614"/>
    </location>
</feature>
<sequence length="1293" mass="142764">MSVFFKEILPGNPVQKGDVEALLEPLDVSVRPDESADYQLLLAAVHDCAERVLSLPDYQPVPDIERFPRQDIRIPNEDEQSYGHAWAHRFKIRGDQSSRSAIAKKSVCIKDCIAVAGVPQFFGSDAFPAWTPSTDATVVTRVLEAGATITGTATCENFCNSTSSFTSAQGIIDNPRQAGYSAGGSTSGGAALVTGGLADVAIGTDQGGSIRVPASLCGCVGFKPTHGLVPYTGITSGDQIDDHAGPLARTVDEVAACLDAIAGYDGIDDRSLGSAAHGSFRFFESLNNGGLEGVRIGVLKEGYDNDLVQPGVKQAFFASINRLESLGAMVEEISIPLHKEGPSIWTIQQRISGSAGVLGQAHGRRGLYLTEFEQARLPWNTSQFEKLFPSTKNTVINGLYLQQRFPGLYGKTVNIGRQIRDAYEDKFKEYDVIIMPTTPLVAPRHGSRESVLESFKPSIGMTNNTCIFNVTGHPALSLPVGWSPAADDKNVLLPVGLQIVGGLWEEKKLLRIAKALESSYDWQQVEPRLIRLQDKLPVTPYPITLVLYPLQLLESPTMSDAMGPDNHASPNKRQRVGYNSNSGGNLRMCAHCGRTFKRTEHLERHIRTLSPAAPSVVDQFQQQTSADPNQFVPSFLSPQMLDNGVDFDTHFREFTSFLDGVGLSAEWSPFFGEPDRPQEVFEPEIRQENNEAATPQQGAPTRAGTPFSSWLPSAPTGNRISNYVSDTDNPRASDPKTRPFKVTEEQRSNIKAHIKDNAHLLDPTFCVPSRHALTRYVTSFFGGFHTHMPFIHIPTWQITEHSPELIFGIAAIGAQYCFESRASERLFFAGKALIMERLRQDANVIGLPAFAITHPATENNRPAGNTEKDSSVETIRALIALMGFATWEPKASMVQESFALQGILTQVLRNAGLDDAEEPISPTPSDQPSDGNSLWHEWISWVKQESTRRSKLIGFSFLHTHSIAYNVYPTLRSNEIGLRLPCSTKEWKAPTPILWRDAAKEVQEPQLFFREALSLLLRNKSESAPLSPIPTPLGNYVLLHGLLQRIHIVRDLSLPVTSSSAVLPNEEVEKLEHGLRSWTSCWQQAPESTLDPNNENGPIPFTSSSLLSLAYVRIYLHLGPYRQLETRDPQRIANAIASSPDIERSDGVIAALLYSAHMIGIPVRLGVDRVAKSQAFFWSVRHSLSGLDCAVLLSKWLSKLAETVTDNPLSDSEDRILHWVRCIVEEAYTVVDFDQGLDQEVPNMLDFKDPGNLCLAVLKIWAHFFKSNTQWPFINIIGVGLEKYREILIHKRT</sequence>
<dbReference type="InterPro" id="IPR000120">
    <property type="entry name" value="Amidase"/>
</dbReference>
<dbReference type="InterPro" id="IPR023631">
    <property type="entry name" value="Amidase_dom"/>
</dbReference>
<organism evidence="5 6">
    <name type="scientific">Fusarium avenaceum</name>
    <dbReference type="NCBI Taxonomy" id="40199"/>
    <lineage>
        <taxon>Eukaryota</taxon>
        <taxon>Fungi</taxon>
        <taxon>Dikarya</taxon>
        <taxon>Ascomycota</taxon>
        <taxon>Pezizomycotina</taxon>
        <taxon>Sordariomycetes</taxon>
        <taxon>Hypocreomycetidae</taxon>
        <taxon>Hypocreales</taxon>
        <taxon>Nectriaceae</taxon>
        <taxon>Fusarium</taxon>
        <taxon>Fusarium tricinctum species complex</taxon>
    </lineage>
</organism>
<dbReference type="PROSITE" id="PS50157">
    <property type="entry name" value="ZINC_FINGER_C2H2_2"/>
    <property type="match status" value="1"/>
</dbReference>
<evidence type="ECO:0000256" key="1">
    <source>
        <dbReference type="ARBA" id="ARBA00023242"/>
    </source>
</evidence>
<dbReference type="GO" id="GO:0003824">
    <property type="term" value="F:catalytic activity"/>
    <property type="evidence" value="ECO:0007669"/>
    <property type="project" value="InterPro"/>
</dbReference>